<dbReference type="Proteomes" id="UP000807306">
    <property type="component" value="Unassembled WGS sequence"/>
</dbReference>
<keyword evidence="3" id="KW-1185">Reference proteome</keyword>
<protein>
    <submittedName>
        <fullName evidence="2">Uncharacterized protein</fullName>
    </submittedName>
</protein>
<comment type="caution">
    <text evidence="2">The sequence shown here is derived from an EMBL/GenBank/DDBJ whole genome shotgun (WGS) entry which is preliminary data.</text>
</comment>
<accession>A0A9P6EHV8</accession>
<evidence type="ECO:0000256" key="1">
    <source>
        <dbReference type="SAM" id="MobiDB-lite"/>
    </source>
</evidence>
<sequence>MSHYSRRNLMYPHGLKHSQPWSDDRRAGDTRMMDVERLRLDRHAAPLHNRSHSRTHIPSDRRSSFLNTIVPDVRINRSTYATPFDGSTWSNDYPVHTPEWRSQRDLADESNLHSFPPQIYNFSSDNRMPPSSSMLGYNYDILRHNQPPSFDSQTYHHATFDLGHEQSPPPPYTPDPATTTGRGGCSSRQSVQTARSRHPPSSSPSQMQMVRYDPNSVDHDDRQNIGSSGFAASEPPSSAGTDTRRSSNWSNSANHGSIGHFSPQPYHSEYTHFSNPSAAYPHYNMTSYQNYRENHGDIFEDVDDDDCMSDGVASDEGVYYSSDGGQFDSFGEDEFEVFSDDGHTSPIDDFYGD</sequence>
<evidence type="ECO:0000313" key="3">
    <source>
        <dbReference type="Proteomes" id="UP000807306"/>
    </source>
</evidence>
<dbReference type="AlphaFoldDB" id="A0A9P6EHV8"/>
<evidence type="ECO:0000313" key="2">
    <source>
        <dbReference type="EMBL" id="KAF9529210.1"/>
    </source>
</evidence>
<proteinExistence type="predicted"/>
<reference evidence="2" key="1">
    <citation type="submission" date="2020-11" db="EMBL/GenBank/DDBJ databases">
        <authorList>
            <consortium name="DOE Joint Genome Institute"/>
            <person name="Ahrendt S."/>
            <person name="Riley R."/>
            <person name="Andreopoulos W."/>
            <person name="Labutti K."/>
            <person name="Pangilinan J."/>
            <person name="Ruiz-Duenas F.J."/>
            <person name="Barrasa J.M."/>
            <person name="Sanchez-Garcia M."/>
            <person name="Camarero S."/>
            <person name="Miyauchi S."/>
            <person name="Serrano A."/>
            <person name="Linde D."/>
            <person name="Babiker R."/>
            <person name="Drula E."/>
            <person name="Ayuso-Fernandez I."/>
            <person name="Pacheco R."/>
            <person name="Padilla G."/>
            <person name="Ferreira P."/>
            <person name="Barriuso J."/>
            <person name="Kellner H."/>
            <person name="Castanera R."/>
            <person name="Alfaro M."/>
            <person name="Ramirez L."/>
            <person name="Pisabarro A.G."/>
            <person name="Kuo A."/>
            <person name="Tritt A."/>
            <person name="Lipzen A."/>
            <person name="He G."/>
            <person name="Yan M."/>
            <person name="Ng V."/>
            <person name="Cullen D."/>
            <person name="Martin F."/>
            <person name="Rosso M.-N."/>
            <person name="Henrissat B."/>
            <person name="Hibbett D."/>
            <person name="Martinez A.T."/>
            <person name="Grigoriev I.V."/>
        </authorList>
    </citation>
    <scope>NUCLEOTIDE SEQUENCE</scope>
    <source>
        <strain evidence="2">CBS 506.95</strain>
    </source>
</reference>
<feature type="region of interest" description="Disordered" evidence="1">
    <location>
        <begin position="160"/>
        <end position="263"/>
    </location>
</feature>
<feature type="non-terminal residue" evidence="2">
    <location>
        <position position="353"/>
    </location>
</feature>
<feature type="region of interest" description="Disordered" evidence="1">
    <location>
        <begin position="1"/>
        <end position="27"/>
    </location>
</feature>
<organism evidence="2 3">
    <name type="scientific">Crepidotus variabilis</name>
    <dbReference type="NCBI Taxonomy" id="179855"/>
    <lineage>
        <taxon>Eukaryota</taxon>
        <taxon>Fungi</taxon>
        <taxon>Dikarya</taxon>
        <taxon>Basidiomycota</taxon>
        <taxon>Agaricomycotina</taxon>
        <taxon>Agaricomycetes</taxon>
        <taxon>Agaricomycetidae</taxon>
        <taxon>Agaricales</taxon>
        <taxon>Agaricineae</taxon>
        <taxon>Crepidotaceae</taxon>
        <taxon>Crepidotus</taxon>
    </lineage>
</organism>
<gene>
    <name evidence="2" type="ORF">CPB83DRAFT_852861</name>
</gene>
<name>A0A9P6EHV8_9AGAR</name>
<feature type="compositionally biased region" description="Polar residues" evidence="1">
    <location>
        <begin position="235"/>
        <end position="255"/>
    </location>
</feature>
<dbReference type="EMBL" id="MU157847">
    <property type="protein sequence ID" value="KAF9529210.1"/>
    <property type="molecule type" value="Genomic_DNA"/>
</dbReference>